<dbReference type="AlphaFoldDB" id="A0A017HVW0"/>
<dbReference type="SUPFAM" id="SSF46785">
    <property type="entry name" value="Winged helix' DNA-binding domain"/>
    <property type="match status" value="1"/>
</dbReference>
<keyword evidence="3" id="KW-0804">Transcription</keyword>
<keyword evidence="6" id="KW-1185">Reference proteome</keyword>
<dbReference type="Gene3D" id="1.10.10.10">
    <property type="entry name" value="Winged helix-like DNA-binding domain superfamily/Winged helix DNA-binding domain"/>
    <property type="match status" value="1"/>
</dbReference>
<dbReference type="CDD" id="cd00090">
    <property type="entry name" value="HTH_ARSR"/>
    <property type="match status" value="1"/>
</dbReference>
<name>A0A017HVW0_9RHOB</name>
<dbReference type="PROSITE" id="PS51118">
    <property type="entry name" value="HTH_HXLR"/>
    <property type="match status" value="1"/>
</dbReference>
<evidence type="ECO:0000256" key="1">
    <source>
        <dbReference type="ARBA" id="ARBA00023015"/>
    </source>
</evidence>
<dbReference type="SUPFAM" id="SSF55718">
    <property type="entry name" value="SCP-like"/>
    <property type="match status" value="1"/>
</dbReference>
<dbReference type="InterPro" id="IPR036388">
    <property type="entry name" value="WH-like_DNA-bd_sf"/>
</dbReference>
<dbReference type="PANTHER" id="PTHR33204">
    <property type="entry name" value="TRANSCRIPTIONAL REGULATOR, MARR FAMILY"/>
    <property type="match status" value="1"/>
</dbReference>
<feature type="domain" description="HTH hxlR-type" evidence="4">
    <location>
        <begin position="46"/>
        <end position="143"/>
    </location>
</feature>
<dbReference type="InterPro" id="IPR036527">
    <property type="entry name" value="SCP2_sterol-bd_dom_sf"/>
</dbReference>
<evidence type="ECO:0000256" key="2">
    <source>
        <dbReference type="ARBA" id="ARBA00023125"/>
    </source>
</evidence>
<organism evidence="5 6">
    <name type="scientific">Rubellimicrobium mesophilum DSM 19309</name>
    <dbReference type="NCBI Taxonomy" id="442562"/>
    <lineage>
        <taxon>Bacteria</taxon>
        <taxon>Pseudomonadati</taxon>
        <taxon>Pseudomonadota</taxon>
        <taxon>Alphaproteobacteria</taxon>
        <taxon>Rhodobacterales</taxon>
        <taxon>Roseobacteraceae</taxon>
        <taxon>Rubellimicrobium</taxon>
    </lineage>
</organism>
<dbReference type="InterPro" id="IPR011991">
    <property type="entry name" value="ArsR-like_HTH"/>
</dbReference>
<evidence type="ECO:0000256" key="3">
    <source>
        <dbReference type="ARBA" id="ARBA00023163"/>
    </source>
</evidence>
<dbReference type="HOGENOM" id="CLU_076095_1_0_5"/>
<evidence type="ECO:0000259" key="4">
    <source>
        <dbReference type="PROSITE" id="PS51118"/>
    </source>
</evidence>
<reference evidence="5 6" key="1">
    <citation type="submission" date="2013-02" db="EMBL/GenBank/DDBJ databases">
        <authorList>
            <person name="Fiebig A."/>
            <person name="Goeker M."/>
            <person name="Klenk H.-P.P."/>
        </authorList>
    </citation>
    <scope>NUCLEOTIDE SEQUENCE [LARGE SCALE GENOMIC DNA]</scope>
    <source>
        <strain evidence="5 6">DSM 19309</strain>
    </source>
</reference>
<dbReference type="InterPro" id="IPR036390">
    <property type="entry name" value="WH_DNA-bd_sf"/>
</dbReference>
<dbReference type="GO" id="GO:0003677">
    <property type="term" value="F:DNA binding"/>
    <property type="evidence" value="ECO:0007669"/>
    <property type="project" value="UniProtKB-KW"/>
</dbReference>
<sequence>MNAGECPPVARIGPVSNLYWTGGVLGRMIRHPRWRRVMSSSYGQFCPVSMAAEVVCSRWTMLVVREMLCGSTRFNDLRRGVPRMSPALLSKRLKELEQAGIVRVEPTGQPGINDYRLTRAGEELRGLVEGLGTWGQRWVESNLSLKNLDPSLLMWDMRRRVDPKSFPPGRTVVHFHYPELDEERQDWWLVVADGTVDLCLHDPGYDVDLELRAPLRVMTAIWMGHCSLRAEMAAGTLEAHGPPALVRSISTWLGLSSFAPIKREVA</sequence>
<gene>
    <name evidence="5" type="ORF">Rumeso_00137</name>
</gene>
<comment type="caution">
    <text evidence="5">The sequence shown here is derived from an EMBL/GenBank/DDBJ whole genome shotgun (WGS) entry which is preliminary data.</text>
</comment>
<proteinExistence type="predicted"/>
<dbReference type="PANTHER" id="PTHR33204:SF18">
    <property type="entry name" value="TRANSCRIPTIONAL REGULATORY PROTEIN"/>
    <property type="match status" value="1"/>
</dbReference>
<dbReference type="EMBL" id="AOSK01000005">
    <property type="protein sequence ID" value="EYD78308.1"/>
    <property type="molecule type" value="Genomic_DNA"/>
</dbReference>
<dbReference type="PATRIC" id="fig|442562.3.peg.138"/>
<protein>
    <submittedName>
        <fullName evidence="5">Transcriptional regulator, HxlR family</fullName>
    </submittedName>
</protein>
<dbReference type="Pfam" id="PF01638">
    <property type="entry name" value="HxlR"/>
    <property type="match status" value="1"/>
</dbReference>
<keyword evidence="2" id="KW-0238">DNA-binding</keyword>
<keyword evidence="1" id="KW-0805">Transcription regulation</keyword>
<dbReference type="GO" id="GO:0006355">
    <property type="term" value="P:regulation of DNA-templated transcription"/>
    <property type="evidence" value="ECO:0007669"/>
    <property type="project" value="UniProtKB-ARBA"/>
</dbReference>
<evidence type="ECO:0000313" key="5">
    <source>
        <dbReference type="EMBL" id="EYD78308.1"/>
    </source>
</evidence>
<dbReference type="Proteomes" id="UP000019666">
    <property type="component" value="Unassembled WGS sequence"/>
</dbReference>
<accession>A0A017HVW0</accession>
<evidence type="ECO:0000313" key="6">
    <source>
        <dbReference type="Proteomes" id="UP000019666"/>
    </source>
</evidence>
<dbReference type="STRING" id="442562.Rumeso_00137"/>
<dbReference type="InterPro" id="IPR002577">
    <property type="entry name" value="HTH_HxlR"/>
</dbReference>